<evidence type="ECO:0000256" key="6">
    <source>
        <dbReference type="ARBA" id="ARBA00023110"/>
    </source>
</evidence>
<evidence type="ECO:0000259" key="13">
    <source>
        <dbReference type="Pfam" id="PF05697"/>
    </source>
</evidence>
<dbReference type="HAMAP" id="MF_00303">
    <property type="entry name" value="Trigger_factor_Tig"/>
    <property type="match status" value="1"/>
</dbReference>
<evidence type="ECO:0000256" key="10">
    <source>
        <dbReference type="ARBA" id="ARBA00029986"/>
    </source>
</evidence>
<organism evidence="15 16">
    <name type="scientific">Gordonibacter massiliensis</name>
    <name type="common">ex Traore et al. 2017</name>
    <dbReference type="NCBI Taxonomy" id="1841863"/>
    <lineage>
        <taxon>Bacteria</taxon>
        <taxon>Bacillati</taxon>
        <taxon>Actinomycetota</taxon>
        <taxon>Coriobacteriia</taxon>
        <taxon>Eggerthellales</taxon>
        <taxon>Eggerthellaceae</taxon>
        <taxon>Gordonibacter</taxon>
    </lineage>
</organism>
<dbReference type="GO" id="GO:0051301">
    <property type="term" value="P:cell division"/>
    <property type="evidence" value="ECO:0007669"/>
    <property type="project" value="UniProtKB-KW"/>
</dbReference>
<feature type="compositionally biased region" description="Basic and acidic residues" evidence="12">
    <location>
        <begin position="465"/>
        <end position="483"/>
    </location>
</feature>
<dbReference type="PANTHER" id="PTHR30560">
    <property type="entry name" value="TRIGGER FACTOR CHAPERONE AND PEPTIDYL-PROLYL CIS/TRANS ISOMERASE"/>
    <property type="match status" value="1"/>
</dbReference>
<dbReference type="Gene3D" id="3.30.70.1050">
    <property type="entry name" value="Trigger factor ribosome-binding domain"/>
    <property type="match status" value="1"/>
</dbReference>
<proteinExistence type="inferred from homology"/>
<evidence type="ECO:0000256" key="7">
    <source>
        <dbReference type="ARBA" id="ARBA00023186"/>
    </source>
</evidence>
<dbReference type="GO" id="GO:0044183">
    <property type="term" value="F:protein folding chaperone"/>
    <property type="evidence" value="ECO:0007669"/>
    <property type="project" value="TreeGrafter"/>
</dbReference>
<dbReference type="InterPro" id="IPR037041">
    <property type="entry name" value="Trigger_fac_C_sf"/>
</dbReference>
<dbReference type="Gene3D" id="1.10.3120.10">
    <property type="entry name" value="Trigger factor, C-terminal domain"/>
    <property type="match status" value="1"/>
</dbReference>
<evidence type="ECO:0000259" key="14">
    <source>
        <dbReference type="Pfam" id="PF05698"/>
    </source>
</evidence>
<keyword evidence="8 11" id="KW-0413">Isomerase</keyword>
<dbReference type="EMBL" id="JACMSE010000004">
    <property type="protein sequence ID" value="MBC2889132.1"/>
    <property type="molecule type" value="Genomic_DNA"/>
</dbReference>
<evidence type="ECO:0000313" key="15">
    <source>
        <dbReference type="EMBL" id="MBC2889132.1"/>
    </source>
</evidence>
<keyword evidence="9 11" id="KW-0131">Cell cycle</keyword>
<feature type="compositionally biased region" description="Basic residues" evidence="12">
    <location>
        <begin position="484"/>
        <end position="493"/>
    </location>
</feature>
<dbReference type="Pfam" id="PF05697">
    <property type="entry name" value="Trigger_N"/>
    <property type="match status" value="1"/>
</dbReference>
<keyword evidence="7 11" id="KW-0143">Chaperone</keyword>
<gene>
    <name evidence="11 15" type="primary">tig</name>
    <name evidence="15" type="ORF">H7313_07205</name>
</gene>
<dbReference type="PANTHER" id="PTHR30560:SF3">
    <property type="entry name" value="TRIGGER FACTOR-LIKE PROTEIN TIG, CHLOROPLASTIC"/>
    <property type="match status" value="1"/>
</dbReference>
<dbReference type="InterPro" id="IPR036611">
    <property type="entry name" value="Trigger_fac_ribosome-bd_sf"/>
</dbReference>
<dbReference type="Proteomes" id="UP000587396">
    <property type="component" value="Unassembled WGS sequence"/>
</dbReference>
<dbReference type="Gene3D" id="3.10.50.40">
    <property type="match status" value="1"/>
</dbReference>
<accession>A0A842JAF3</accession>
<dbReference type="InterPro" id="IPR008880">
    <property type="entry name" value="Trigger_fac_C"/>
</dbReference>
<keyword evidence="16" id="KW-1185">Reference proteome</keyword>
<dbReference type="Pfam" id="PF05698">
    <property type="entry name" value="Trigger_C"/>
    <property type="match status" value="1"/>
</dbReference>
<dbReference type="GO" id="GO:0043022">
    <property type="term" value="F:ribosome binding"/>
    <property type="evidence" value="ECO:0007669"/>
    <property type="project" value="TreeGrafter"/>
</dbReference>
<evidence type="ECO:0000313" key="16">
    <source>
        <dbReference type="Proteomes" id="UP000587396"/>
    </source>
</evidence>
<dbReference type="SUPFAM" id="SSF109998">
    <property type="entry name" value="Triger factor/SurA peptide-binding domain-like"/>
    <property type="match status" value="1"/>
</dbReference>
<protein>
    <recommendedName>
        <fullName evidence="4 11">Trigger factor</fullName>
        <shortName evidence="11">TF</shortName>
        <ecNumber evidence="3 11">5.2.1.8</ecNumber>
    </recommendedName>
    <alternativeName>
        <fullName evidence="10 11">PPIase</fullName>
    </alternativeName>
</protein>
<evidence type="ECO:0000256" key="5">
    <source>
        <dbReference type="ARBA" id="ARBA00022618"/>
    </source>
</evidence>
<evidence type="ECO:0000256" key="8">
    <source>
        <dbReference type="ARBA" id="ARBA00023235"/>
    </source>
</evidence>
<dbReference type="InterPro" id="IPR046357">
    <property type="entry name" value="PPIase_dom_sf"/>
</dbReference>
<dbReference type="EC" id="5.2.1.8" evidence="3 11"/>
<reference evidence="15 16" key="1">
    <citation type="submission" date="2020-08" db="EMBL/GenBank/DDBJ databases">
        <authorList>
            <person name="Liu C."/>
            <person name="Sun Q."/>
        </authorList>
    </citation>
    <scope>NUCLEOTIDE SEQUENCE [LARGE SCALE GENOMIC DNA]</scope>
    <source>
        <strain evidence="15 16">N22</strain>
    </source>
</reference>
<dbReference type="SUPFAM" id="SSF102735">
    <property type="entry name" value="Trigger factor ribosome-binding domain"/>
    <property type="match status" value="1"/>
</dbReference>
<comment type="caution">
    <text evidence="15">The sequence shown here is derived from an EMBL/GenBank/DDBJ whole genome shotgun (WGS) entry which is preliminary data.</text>
</comment>
<feature type="compositionally biased region" description="Basic and acidic residues" evidence="12">
    <location>
        <begin position="443"/>
        <end position="452"/>
    </location>
</feature>
<name>A0A842JAF3_9ACTN</name>
<dbReference type="AlphaFoldDB" id="A0A842JAF3"/>
<keyword evidence="6 11" id="KW-0697">Rotamase</keyword>
<comment type="function">
    <text evidence="11">Involved in protein export. Acts as a chaperone by maintaining the newly synthesized protein in an open conformation. Functions as a peptidyl-prolyl cis-trans isomerase.</text>
</comment>
<feature type="domain" description="Trigger factor ribosome-binding bacterial" evidence="13">
    <location>
        <begin position="8"/>
        <end position="153"/>
    </location>
</feature>
<comment type="similarity">
    <text evidence="2 11">Belongs to the FKBP-type PPIase family. Tig subfamily.</text>
</comment>
<comment type="domain">
    <text evidence="11">Consists of 3 domains; the N-terminus binds the ribosome, the middle domain has PPIase activity, while the C-terminus has intrinsic chaperone activity on its own.</text>
</comment>
<sequence length="508" mass="56113">MMEDSYVETKVEALQDNRVKVTVTVDAKDIDARIKKTYKDFAHKYNFPGFRAGKAPRPIIDNALGAAAVPATVTDDVVNETYPLAIDGSNLYPVSKPTFDEDMGLVEAGKPFEYSLEVEVKPELELSSYDPVEIEMPAEGVSDAEIDDQIDQLREHYYDYEDAAAATKVKEDSYLDLGMKATDDAGADIESLTTPTRLYGLGTGLFPAEFDAELVGMKKGQKKEFSIDVPAEPTVMTQPLMGKTTKINFEVEVISVKNKVLPEVTDEWAKDTLGFENVADLRSRVAESIEEQKADVLPRIKENQCLSKLADRLQGEAPEAMCEEAETSLLQDFFQQLQRQGMSFDAYLAQQGIKPDQFKEDVKAQAADMTKQDLALDAWARHFGMEVTDEDVAEEFVKSGVEDPKKLQEEWRKNGQLHMVKNGIARTRAAQDVMEKAVVTEIEPGKPADEKKKPAKKAAAKKTAKKDEAKADAAAEPEATEKKPAKKAAPKKAKKDEAAEADKAADAE</sequence>
<dbReference type="InterPro" id="IPR027304">
    <property type="entry name" value="Trigger_fact/SurA_dom_sf"/>
</dbReference>
<comment type="catalytic activity">
    <reaction evidence="1 11">
        <text>[protein]-peptidylproline (omega=180) = [protein]-peptidylproline (omega=0)</text>
        <dbReference type="Rhea" id="RHEA:16237"/>
        <dbReference type="Rhea" id="RHEA-COMP:10747"/>
        <dbReference type="Rhea" id="RHEA-COMP:10748"/>
        <dbReference type="ChEBI" id="CHEBI:83833"/>
        <dbReference type="ChEBI" id="CHEBI:83834"/>
        <dbReference type="EC" id="5.2.1.8"/>
    </reaction>
</comment>
<dbReference type="GO" id="GO:0043335">
    <property type="term" value="P:protein unfolding"/>
    <property type="evidence" value="ECO:0007669"/>
    <property type="project" value="TreeGrafter"/>
</dbReference>
<evidence type="ECO:0000256" key="2">
    <source>
        <dbReference type="ARBA" id="ARBA00005464"/>
    </source>
</evidence>
<dbReference type="GO" id="GO:0051083">
    <property type="term" value="P:'de novo' cotranslational protein folding"/>
    <property type="evidence" value="ECO:0007669"/>
    <property type="project" value="TreeGrafter"/>
</dbReference>
<dbReference type="GO" id="GO:0015031">
    <property type="term" value="P:protein transport"/>
    <property type="evidence" value="ECO:0007669"/>
    <property type="project" value="UniProtKB-UniRule"/>
</dbReference>
<dbReference type="NCBIfam" id="TIGR00115">
    <property type="entry name" value="tig"/>
    <property type="match status" value="1"/>
</dbReference>
<dbReference type="InterPro" id="IPR008881">
    <property type="entry name" value="Trigger_fac_ribosome-bd_bac"/>
</dbReference>
<evidence type="ECO:0000256" key="1">
    <source>
        <dbReference type="ARBA" id="ARBA00000971"/>
    </source>
</evidence>
<keyword evidence="5 11" id="KW-0132">Cell division</keyword>
<dbReference type="InterPro" id="IPR005215">
    <property type="entry name" value="Trig_fac"/>
</dbReference>
<feature type="region of interest" description="Disordered" evidence="12">
    <location>
        <begin position="440"/>
        <end position="508"/>
    </location>
</feature>
<dbReference type="GO" id="GO:0003755">
    <property type="term" value="F:peptidyl-prolyl cis-trans isomerase activity"/>
    <property type="evidence" value="ECO:0007669"/>
    <property type="project" value="UniProtKB-UniRule"/>
</dbReference>
<dbReference type="SUPFAM" id="SSF54534">
    <property type="entry name" value="FKBP-like"/>
    <property type="match status" value="1"/>
</dbReference>
<evidence type="ECO:0000256" key="9">
    <source>
        <dbReference type="ARBA" id="ARBA00023306"/>
    </source>
</evidence>
<feature type="compositionally biased region" description="Basic residues" evidence="12">
    <location>
        <begin position="453"/>
        <end position="464"/>
    </location>
</feature>
<evidence type="ECO:0000256" key="4">
    <source>
        <dbReference type="ARBA" id="ARBA00016902"/>
    </source>
</evidence>
<keyword evidence="11" id="KW-0963">Cytoplasm</keyword>
<feature type="compositionally biased region" description="Basic and acidic residues" evidence="12">
    <location>
        <begin position="494"/>
        <end position="508"/>
    </location>
</feature>
<comment type="subcellular location">
    <subcellularLocation>
        <location evidence="11">Cytoplasm</location>
    </subcellularLocation>
    <text evidence="11">About half TF is bound to the ribosome near the polypeptide exit tunnel while the other half is free in the cytoplasm.</text>
</comment>
<evidence type="ECO:0000256" key="11">
    <source>
        <dbReference type="HAMAP-Rule" id="MF_00303"/>
    </source>
</evidence>
<dbReference type="GO" id="GO:0005737">
    <property type="term" value="C:cytoplasm"/>
    <property type="evidence" value="ECO:0007669"/>
    <property type="project" value="UniProtKB-SubCell"/>
</dbReference>
<evidence type="ECO:0000256" key="12">
    <source>
        <dbReference type="SAM" id="MobiDB-lite"/>
    </source>
</evidence>
<evidence type="ECO:0000256" key="3">
    <source>
        <dbReference type="ARBA" id="ARBA00013194"/>
    </source>
</evidence>
<feature type="domain" description="Trigger factor C-terminal" evidence="14">
    <location>
        <begin position="278"/>
        <end position="434"/>
    </location>
</feature>